<accession>A0A142CLG4</accession>
<keyword evidence="1" id="KW-0472">Membrane</keyword>
<evidence type="ECO:0000313" key="2">
    <source>
        <dbReference type="EMBL" id="AMQ11409.1"/>
    </source>
</evidence>
<dbReference type="AlphaFoldDB" id="A0A142CLG4"/>
<organism evidence="2">
    <name type="scientific">Shigella dysenteriae</name>
    <dbReference type="NCBI Taxonomy" id="622"/>
    <lineage>
        <taxon>Bacteria</taxon>
        <taxon>Pseudomonadati</taxon>
        <taxon>Pseudomonadota</taxon>
        <taxon>Gammaproteobacteria</taxon>
        <taxon>Enterobacterales</taxon>
        <taxon>Enterobacteriaceae</taxon>
        <taxon>Shigella</taxon>
    </lineage>
</organism>
<evidence type="ECO:0000256" key="1">
    <source>
        <dbReference type="SAM" id="Phobius"/>
    </source>
</evidence>
<name>A0A142CLG4_SHIDY</name>
<sequence length="58" mass="7348">MFFSDVIFLWLPCLLLFFFFFFFFFFFLFLFLFLFFLFFPFLSCLWLFRASPWRGGLS</sequence>
<protein>
    <submittedName>
        <fullName evidence="2">Uncharacterized protein</fullName>
    </submittedName>
</protein>
<keyword evidence="1" id="KW-0812">Transmembrane</keyword>
<proteinExistence type="predicted"/>
<reference evidence="2" key="1">
    <citation type="journal article" date="2016" name="Nat. Microbiol.">
        <title>Global phylogeography and evolutionary history of Shigella dysenteriae type 1.</title>
        <authorList>
            <person name="Njamkepo E."/>
            <person name="Fawal N."/>
            <person name="Tran-Dien A."/>
            <person name="Hawkey J."/>
            <person name="Strockbine N."/>
            <person name="Jenkins C."/>
            <person name="Talukder K.A."/>
            <person name="Bercion R."/>
            <person name="Kuleshov K."/>
            <person name="Kolinska R."/>
            <person name="Russell J.E."/>
            <person name="Kaftyreva L."/>
            <person name="Accou-Demartin M."/>
            <person name="Karas A."/>
            <person name="Vandenberg O."/>
            <person name="Mather A.E."/>
            <person name="Mason C.J."/>
            <person name="Page A.J."/>
            <person name="Ramamurthy T."/>
            <person name="Bizet C."/>
            <person name="Gamian A."/>
            <person name="Carle I."/>
            <person name="Sow A.G."/>
            <person name="Bouchier C."/>
            <person name="Wester A.L."/>
            <person name="Lejay-Collin M."/>
            <person name="Fonkoua M.C."/>
            <person name="Hello S.L."/>
            <person name="Blaser M.J."/>
            <person name="Jernberg C."/>
            <person name="Ruckly C."/>
            <person name="Merens A."/>
            <person name="Page A.L."/>
            <person name="Aslett M."/>
            <person name="Roggentin P."/>
            <person name="Fruth A."/>
            <person name="Denamur E."/>
            <person name="Venkatesan M."/>
            <person name="Bercovier H."/>
            <person name="Bodhidatta L."/>
            <person name="Chiou C.S."/>
            <person name="Clermont D."/>
            <person name="Colonna B."/>
            <person name="Egorova S."/>
            <person name="Pazhani G.P."/>
            <person name="Ezernitchi A.V."/>
            <person name="Guigon G."/>
            <person name="Harris S.R."/>
            <person name="Izumiya H."/>
            <person name="Korzeniowska-Kowal A."/>
            <person name="Lutynska A."/>
            <person name="Gouali M."/>
            <person name="Grimont F."/>
            <person name="Langendorf C."/>
            <person name="Marejkova M."/>
            <person name="Peterson L.A."/>
            <person name="Perez-Perez G."/>
            <person name="Ngandjio A."/>
            <person name="Podkolzin A."/>
            <person name="Souche E."/>
            <person name="Makarova M."/>
            <person name="Shipulin G.A."/>
            <person name="Ye C."/>
            <person name="Zemlickova H."/>
            <person name="Herpay M."/>
            <person name="Grimont P.A."/>
            <person name="Parkhill J."/>
            <person name="Sansonetti P."/>
            <person name="Holt K.E."/>
            <person name="Brisse S."/>
            <person name="Thomson N.R."/>
            <person name="Weill F.X."/>
        </authorList>
    </citation>
    <scope>NUCLEOTIDE SEQUENCE</scope>
    <source>
        <strain evidence="2">80-547</strain>
        <plasmid evidence="2">p80-547</plasmid>
    </source>
</reference>
<dbReference type="EMBL" id="KT754160">
    <property type="protein sequence ID" value="AMQ11409.1"/>
    <property type="molecule type" value="Genomic_DNA"/>
</dbReference>
<geneLocation type="plasmid" evidence="2">
    <name>p80-547</name>
</geneLocation>
<keyword evidence="2" id="KW-0614">Plasmid</keyword>
<feature type="transmembrane region" description="Helical" evidence="1">
    <location>
        <begin position="6"/>
        <end position="39"/>
    </location>
</feature>
<keyword evidence="1" id="KW-1133">Transmembrane helix</keyword>